<dbReference type="AlphaFoldDB" id="A0A8H2VZJ1"/>
<organism evidence="1 2">
    <name type="scientific">Sclerotinia trifoliorum</name>
    <dbReference type="NCBI Taxonomy" id="28548"/>
    <lineage>
        <taxon>Eukaryota</taxon>
        <taxon>Fungi</taxon>
        <taxon>Dikarya</taxon>
        <taxon>Ascomycota</taxon>
        <taxon>Pezizomycotina</taxon>
        <taxon>Leotiomycetes</taxon>
        <taxon>Helotiales</taxon>
        <taxon>Sclerotiniaceae</taxon>
        <taxon>Sclerotinia</taxon>
    </lineage>
</organism>
<accession>A0A8H2VZJ1</accession>
<evidence type="ECO:0000313" key="2">
    <source>
        <dbReference type="Proteomes" id="UP000624404"/>
    </source>
</evidence>
<keyword evidence="2" id="KW-1185">Reference proteome</keyword>
<gene>
    <name evidence="1" type="ORF">SCLTRI_LOCUS7095</name>
</gene>
<sequence>MSTPEEDQKREKYQRLHNDYCLAQKALQFGKSDKLAEEQLALTKKSRRKQLAPEIERRLNVLVACAANWEINKGRIWLPGRGFDAFPACLINSQRTQSSRKLEDQQKINLVKRQKTLRTEQSPSQEGEG</sequence>
<protein>
    <submittedName>
        <fullName evidence="1">2661ec8b-68b7-4727-9144-0d85aaac00a5</fullName>
    </submittedName>
</protein>
<dbReference type="EMBL" id="CAJHIA010000025">
    <property type="protein sequence ID" value="CAD6447303.1"/>
    <property type="molecule type" value="Genomic_DNA"/>
</dbReference>
<evidence type="ECO:0000313" key="1">
    <source>
        <dbReference type="EMBL" id="CAD6447303.1"/>
    </source>
</evidence>
<proteinExistence type="predicted"/>
<reference evidence="1" key="1">
    <citation type="submission" date="2020-10" db="EMBL/GenBank/DDBJ databases">
        <authorList>
            <person name="Kusch S."/>
        </authorList>
    </citation>
    <scope>NUCLEOTIDE SEQUENCE</scope>
    <source>
        <strain evidence="1">SwB9</strain>
    </source>
</reference>
<dbReference type="OrthoDB" id="446168at2759"/>
<comment type="caution">
    <text evidence="1">The sequence shown here is derived from an EMBL/GenBank/DDBJ whole genome shotgun (WGS) entry which is preliminary data.</text>
</comment>
<name>A0A8H2VZJ1_9HELO</name>
<dbReference type="Proteomes" id="UP000624404">
    <property type="component" value="Unassembled WGS sequence"/>
</dbReference>